<feature type="binding site" evidence="7">
    <location>
        <position position="125"/>
    </location>
    <ligand>
        <name>ATP</name>
        <dbReference type="ChEBI" id="CHEBI:30616"/>
    </ligand>
</feature>
<dbReference type="InterPro" id="IPR000961">
    <property type="entry name" value="AGC-kinase_C"/>
</dbReference>
<evidence type="ECO:0000259" key="9">
    <source>
        <dbReference type="PROSITE" id="PS50011"/>
    </source>
</evidence>
<evidence type="ECO:0000256" key="3">
    <source>
        <dbReference type="ARBA" id="ARBA00022679"/>
    </source>
</evidence>
<keyword evidence="4 7" id="KW-0547">Nucleotide-binding</keyword>
<organism evidence="11 12">
    <name type="scientific">Streblomastix strix</name>
    <dbReference type="NCBI Taxonomy" id="222440"/>
    <lineage>
        <taxon>Eukaryota</taxon>
        <taxon>Metamonada</taxon>
        <taxon>Preaxostyla</taxon>
        <taxon>Oxymonadida</taxon>
        <taxon>Streblomastigidae</taxon>
        <taxon>Streblomastix</taxon>
    </lineage>
</organism>
<feature type="compositionally biased region" description="Acidic residues" evidence="8">
    <location>
        <begin position="413"/>
        <end position="423"/>
    </location>
</feature>
<dbReference type="PROSITE" id="PS00108">
    <property type="entry name" value="PROTEIN_KINASE_ST"/>
    <property type="match status" value="1"/>
</dbReference>
<dbReference type="Proteomes" id="UP000324800">
    <property type="component" value="Unassembled WGS sequence"/>
</dbReference>
<evidence type="ECO:0000256" key="2">
    <source>
        <dbReference type="ARBA" id="ARBA00022553"/>
    </source>
</evidence>
<feature type="compositionally biased region" description="Basic and acidic residues" evidence="8">
    <location>
        <begin position="342"/>
        <end position="358"/>
    </location>
</feature>
<feature type="compositionally biased region" description="Basic residues" evidence="8">
    <location>
        <begin position="647"/>
        <end position="673"/>
    </location>
</feature>
<evidence type="ECO:0000256" key="7">
    <source>
        <dbReference type="PROSITE-ProRule" id="PRU10141"/>
    </source>
</evidence>
<accession>A0A5J4W1J2</accession>
<dbReference type="Gene3D" id="1.10.510.10">
    <property type="entry name" value="Transferase(Phosphotransferase) domain 1"/>
    <property type="match status" value="1"/>
</dbReference>
<dbReference type="PANTHER" id="PTHR24351">
    <property type="entry name" value="RIBOSOMAL PROTEIN S6 KINASE"/>
    <property type="match status" value="1"/>
</dbReference>
<feature type="compositionally biased region" description="Acidic residues" evidence="8">
    <location>
        <begin position="431"/>
        <end position="442"/>
    </location>
</feature>
<evidence type="ECO:0000256" key="1">
    <source>
        <dbReference type="ARBA" id="ARBA00022527"/>
    </source>
</evidence>
<feature type="region of interest" description="Disordered" evidence="8">
    <location>
        <begin position="536"/>
        <end position="564"/>
    </location>
</feature>
<feature type="compositionally biased region" description="Basic and acidic residues" evidence="8">
    <location>
        <begin position="674"/>
        <end position="687"/>
    </location>
</feature>
<dbReference type="Pfam" id="PF00069">
    <property type="entry name" value="Pkinase"/>
    <property type="match status" value="2"/>
</dbReference>
<reference evidence="11 12" key="1">
    <citation type="submission" date="2019-03" db="EMBL/GenBank/DDBJ databases">
        <title>Single cell metagenomics reveals metabolic interactions within the superorganism composed of flagellate Streblomastix strix and complex community of Bacteroidetes bacteria on its surface.</title>
        <authorList>
            <person name="Treitli S.C."/>
            <person name="Kolisko M."/>
            <person name="Husnik F."/>
            <person name="Keeling P."/>
            <person name="Hampl V."/>
        </authorList>
    </citation>
    <scope>NUCLEOTIDE SEQUENCE [LARGE SCALE GENOMIC DNA]</scope>
    <source>
        <strain evidence="11">ST1C</strain>
    </source>
</reference>
<keyword evidence="5 11" id="KW-0418">Kinase</keyword>
<feature type="compositionally biased region" description="Basic and acidic residues" evidence="8">
    <location>
        <begin position="288"/>
        <end position="310"/>
    </location>
</feature>
<evidence type="ECO:0000313" key="12">
    <source>
        <dbReference type="Proteomes" id="UP000324800"/>
    </source>
</evidence>
<comment type="caution">
    <text evidence="11">The sequence shown here is derived from an EMBL/GenBank/DDBJ whole genome shotgun (WGS) entry which is preliminary data.</text>
</comment>
<dbReference type="EMBL" id="SNRW01003951">
    <property type="protein sequence ID" value="KAA6388520.1"/>
    <property type="molecule type" value="Genomic_DNA"/>
</dbReference>
<feature type="compositionally biased region" description="Low complexity" evidence="8">
    <location>
        <begin position="314"/>
        <end position="341"/>
    </location>
</feature>
<evidence type="ECO:0000256" key="5">
    <source>
        <dbReference type="ARBA" id="ARBA00022777"/>
    </source>
</evidence>
<dbReference type="Gene3D" id="3.30.200.20">
    <property type="entry name" value="Phosphorylase Kinase, domain 1"/>
    <property type="match status" value="1"/>
</dbReference>
<evidence type="ECO:0000313" key="11">
    <source>
        <dbReference type="EMBL" id="KAA6388520.1"/>
    </source>
</evidence>
<feature type="region of interest" description="Disordered" evidence="8">
    <location>
        <begin position="646"/>
        <end position="693"/>
    </location>
</feature>
<feature type="domain" description="Protein kinase" evidence="9">
    <location>
        <begin position="1"/>
        <end position="337"/>
    </location>
</feature>
<keyword evidence="2" id="KW-0597">Phosphoprotein</keyword>
<dbReference type="InterPro" id="IPR017892">
    <property type="entry name" value="Pkinase_C"/>
</dbReference>
<dbReference type="Pfam" id="PF00433">
    <property type="entry name" value="Pkinase_C"/>
    <property type="match status" value="1"/>
</dbReference>
<keyword evidence="1" id="KW-0723">Serine/threonine-protein kinase</keyword>
<feature type="region of interest" description="Disordered" evidence="8">
    <location>
        <begin position="276"/>
        <end position="358"/>
    </location>
</feature>
<dbReference type="OrthoDB" id="63267at2759"/>
<dbReference type="GO" id="GO:0004674">
    <property type="term" value="F:protein serine/threonine kinase activity"/>
    <property type="evidence" value="ECO:0007669"/>
    <property type="project" value="UniProtKB-KW"/>
</dbReference>
<dbReference type="InterPro" id="IPR008271">
    <property type="entry name" value="Ser/Thr_kinase_AS"/>
</dbReference>
<evidence type="ECO:0000256" key="4">
    <source>
        <dbReference type="ARBA" id="ARBA00022741"/>
    </source>
</evidence>
<sequence>MAVREFELIKVNERGKQQQRKLRIAADGVSVASGFAEKWSYGRDEVLGVQCGTQGSRAFSLYVIRKIKVEPPKPRFDVPLGFSITPDSNTVCSQDFQIINVVGKGSFGKVLQVSKHSDGRIFAMKVLKKEVVLRRKQTLHTQTERTILATLSHPFMPKHRVVYRDLKPENVLIDGEGHVMLTDFGLSKIGVSSITGEEGDDEQEEQEVGINKEEYEQRLQSNQQLDKIQQYQNEEQEQEDQQQFSSNEIERDEQGEYIWIWEPDQDEVLKDKEVLKDTSNPSSEDKEDIIQSDKQDSSDDWRDYQQDKGIDNSINNTIEQNNQQQIQLEQQQNNNELNKQINDNKRQEIFDDKDKDKDIKLECIRPPIIVPQQLQPVLQMQQQDKGSNKDQQSSTEDVSSSERREQTTSSPTSDDEQEQDNDVDIEKEGMIDDDEDDEEDDRDQLTNSFSDDKTLFIKKIAAKTFCGTPEYLEEDHLLKIMKATLSGASEILSHPLFAMCGMNDIKRLERREILPPFKPHLAFGILDTSNIDPQFLKEPAIDSPEPSDDDATDNPNQDYINKQKGDGINKGILINTELNDKLNRKGKLEITEKQKMEEKIFVVEQKKNYPPIITTDNYAQMDNKEKKKFMQEQFIGFDFDENLLANHKAKKKQKQKSMKRGDKGRKKDKKKDKKKSESNPETAKEEQIIVNST</sequence>
<dbReference type="InterPro" id="IPR011009">
    <property type="entry name" value="Kinase-like_dom_sf"/>
</dbReference>
<feature type="region of interest" description="Disordered" evidence="8">
    <location>
        <begin position="378"/>
        <end position="447"/>
    </location>
</feature>
<dbReference type="InterPro" id="IPR000719">
    <property type="entry name" value="Prot_kinase_dom"/>
</dbReference>
<proteinExistence type="predicted"/>
<gene>
    <name evidence="11" type="ORF">EZS28_015954</name>
</gene>
<dbReference type="PROSITE" id="PS51285">
    <property type="entry name" value="AGC_KINASE_CTER"/>
    <property type="match status" value="1"/>
</dbReference>
<dbReference type="SUPFAM" id="SSF56112">
    <property type="entry name" value="Protein kinase-like (PK-like)"/>
    <property type="match status" value="1"/>
</dbReference>
<dbReference type="PROSITE" id="PS00107">
    <property type="entry name" value="PROTEIN_KINASE_ATP"/>
    <property type="match status" value="1"/>
</dbReference>
<evidence type="ECO:0000256" key="8">
    <source>
        <dbReference type="SAM" id="MobiDB-lite"/>
    </source>
</evidence>
<feature type="compositionally biased region" description="Polar residues" evidence="8">
    <location>
        <begin position="389"/>
        <end position="398"/>
    </location>
</feature>
<evidence type="ECO:0000256" key="6">
    <source>
        <dbReference type="ARBA" id="ARBA00022840"/>
    </source>
</evidence>
<protein>
    <submittedName>
        <fullName evidence="11">Putative serine/threonine kinase</fullName>
    </submittedName>
</protein>
<dbReference type="InterPro" id="IPR017441">
    <property type="entry name" value="Protein_kinase_ATP_BS"/>
</dbReference>
<feature type="domain" description="AGC-kinase C-terminal" evidence="10">
    <location>
        <begin position="501"/>
        <end position="649"/>
    </location>
</feature>
<keyword evidence="6 7" id="KW-0067">ATP-binding</keyword>
<dbReference type="AlphaFoldDB" id="A0A5J4W1J2"/>
<feature type="region of interest" description="Disordered" evidence="8">
    <location>
        <begin position="231"/>
        <end position="251"/>
    </location>
</feature>
<dbReference type="SMART" id="SM00220">
    <property type="entry name" value="S_TKc"/>
    <property type="match status" value="1"/>
</dbReference>
<dbReference type="PROSITE" id="PS50011">
    <property type="entry name" value="PROTEIN_KINASE_DOM"/>
    <property type="match status" value="1"/>
</dbReference>
<name>A0A5J4W1J2_9EUKA</name>
<evidence type="ECO:0000259" key="10">
    <source>
        <dbReference type="PROSITE" id="PS51285"/>
    </source>
</evidence>
<keyword evidence="3" id="KW-0808">Transferase</keyword>
<dbReference type="GO" id="GO:0005524">
    <property type="term" value="F:ATP binding"/>
    <property type="evidence" value="ECO:0007669"/>
    <property type="project" value="UniProtKB-UniRule"/>
</dbReference>